<dbReference type="AlphaFoldDB" id="A0A8X6U902"/>
<evidence type="ECO:0000313" key="2">
    <source>
        <dbReference type="Proteomes" id="UP000887013"/>
    </source>
</evidence>
<dbReference type="Proteomes" id="UP000887013">
    <property type="component" value="Unassembled WGS sequence"/>
</dbReference>
<comment type="caution">
    <text evidence="1">The sequence shown here is derived from an EMBL/GenBank/DDBJ whole genome shotgun (WGS) entry which is preliminary data.</text>
</comment>
<organism evidence="1 2">
    <name type="scientific">Nephila pilipes</name>
    <name type="common">Giant wood spider</name>
    <name type="synonym">Nephila maculata</name>
    <dbReference type="NCBI Taxonomy" id="299642"/>
    <lineage>
        <taxon>Eukaryota</taxon>
        <taxon>Metazoa</taxon>
        <taxon>Ecdysozoa</taxon>
        <taxon>Arthropoda</taxon>
        <taxon>Chelicerata</taxon>
        <taxon>Arachnida</taxon>
        <taxon>Araneae</taxon>
        <taxon>Araneomorphae</taxon>
        <taxon>Entelegynae</taxon>
        <taxon>Araneoidea</taxon>
        <taxon>Nephilidae</taxon>
        <taxon>Nephila</taxon>
    </lineage>
</organism>
<name>A0A8X6U902_NEPPI</name>
<evidence type="ECO:0000313" key="1">
    <source>
        <dbReference type="EMBL" id="GFU05038.1"/>
    </source>
</evidence>
<sequence length="95" mass="11335">MNSRCRSHYTVDSKDVQLLLTHHLDERIIFHYFIFSRPLKSPELPAMDFLMWGYLISKAHSPNPKLCQDAINTFFLIRYALQYNPYLPHVNCHRV</sequence>
<proteinExistence type="predicted"/>
<protein>
    <submittedName>
        <fullName evidence="1">Uncharacterized protein</fullName>
    </submittedName>
</protein>
<keyword evidence="2" id="KW-1185">Reference proteome</keyword>
<dbReference type="EMBL" id="BMAW01123819">
    <property type="protein sequence ID" value="GFU05038.1"/>
    <property type="molecule type" value="Genomic_DNA"/>
</dbReference>
<gene>
    <name evidence="1" type="ORF">NPIL_476241</name>
</gene>
<accession>A0A8X6U902</accession>
<reference evidence="1" key="1">
    <citation type="submission" date="2020-08" db="EMBL/GenBank/DDBJ databases">
        <title>Multicomponent nature underlies the extraordinary mechanical properties of spider dragline silk.</title>
        <authorList>
            <person name="Kono N."/>
            <person name="Nakamura H."/>
            <person name="Mori M."/>
            <person name="Yoshida Y."/>
            <person name="Ohtoshi R."/>
            <person name="Malay A.D."/>
            <person name="Moran D.A.P."/>
            <person name="Tomita M."/>
            <person name="Numata K."/>
            <person name="Arakawa K."/>
        </authorList>
    </citation>
    <scope>NUCLEOTIDE SEQUENCE</scope>
</reference>